<feature type="compositionally biased region" description="Polar residues" evidence="2">
    <location>
        <begin position="83"/>
        <end position="95"/>
    </location>
</feature>
<keyword evidence="1" id="KW-0175">Coiled coil</keyword>
<dbReference type="OrthoDB" id="1630758at2759"/>
<dbReference type="EMBL" id="AACS02000003">
    <property type="protein sequence ID" value="EAU91054.1"/>
    <property type="molecule type" value="Genomic_DNA"/>
</dbReference>
<feature type="region of interest" description="Disordered" evidence="2">
    <location>
        <begin position="175"/>
        <end position="277"/>
    </location>
</feature>
<dbReference type="GeneID" id="6007129"/>
<dbReference type="VEuPathDB" id="FungiDB:CC1G_03222"/>
<feature type="region of interest" description="Disordered" evidence="2">
    <location>
        <begin position="460"/>
        <end position="479"/>
    </location>
</feature>
<protein>
    <submittedName>
        <fullName evidence="3">Uncharacterized protein</fullName>
    </submittedName>
</protein>
<feature type="region of interest" description="Disordered" evidence="2">
    <location>
        <begin position="41"/>
        <end position="113"/>
    </location>
</feature>
<dbReference type="AlphaFoldDB" id="A8N779"/>
<sequence>MVDELIVECVYKEDGCDYKGERQLLPAHLKEKCMFSEDAEFRRKAKGKEKEHSDDRIIGSSFARDDEPKDSDSERSETSTSSNANPDTPSSTPDTSLGDGSKESPKSPTTARLNKLTEQNILLRHRVDSLENAMQFIRKEIQAVKIILEPWIRFVENNPRPATAATFGVSEPFAPLPSASTAPPRSSPDSIPPEASYRPPPMNSRTNSTANADDLASYFPTEDEVRVRPSAPVPPPQVHQQPHHQQQPDQPSIPHRPGHAHHNSLPISPSLETPSHPPLNVGYASSVGNFTLNLHGSTNMYLPPFLPSNITAPSLPSASAPVQTPAGPPPQSASQPQPSQSTPLTSVPNLQINTPLLLQTLQSMQSTSQTIASALEEVNRKSELALSLIGAGAGANMTGGGVVGEVLRLGEEIMGVRASVQGLRMQVHGMMMGAVGVGAPANNVGAGFMGRPAGVSVSPPSGGGAGVLGEEDPSGMRTQPMQMPPGMPQGLRFGFPGPLGITKL</sequence>
<dbReference type="eggNOG" id="KOG0297">
    <property type="taxonomic scope" value="Eukaryota"/>
</dbReference>
<feature type="region of interest" description="Disordered" evidence="2">
    <location>
        <begin position="315"/>
        <end position="348"/>
    </location>
</feature>
<feature type="coiled-coil region" evidence="1">
    <location>
        <begin position="113"/>
        <end position="147"/>
    </location>
</feature>
<feature type="compositionally biased region" description="Low complexity" evidence="2">
    <location>
        <begin position="332"/>
        <end position="348"/>
    </location>
</feature>
<gene>
    <name evidence="3" type="ORF">CC1G_03222</name>
</gene>
<evidence type="ECO:0000256" key="2">
    <source>
        <dbReference type="SAM" id="MobiDB-lite"/>
    </source>
</evidence>
<dbReference type="RefSeq" id="XP_001830685.1">
    <property type="nucleotide sequence ID" value="XM_001830633.1"/>
</dbReference>
<feature type="compositionally biased region" description="Low complexity" evidence="2">
    <location>
        <begin position="238"/>
        <end position="250"/>
    </location>
</feature>
<dbReference type="Proteomes" id="UP000001861">
    <property type="component" value="Unassembled WGS sequence"/>
</dbReference>
<proteinExistence type="predicted"/>
<evidence type="ECO:0000313" key="4">
    <source>
        <dbReference type="Proteomes" id="UP000001861"/>
    </source>
</evidence>
<keyword evidence="4" id="KW-1185">Reference proteome</keyword>
<feature type="compositionally biased region" description="Basic and acidic residues" evidence="2">
    <location>
        <begin position="41"/>
        <end position="77"/>
    </location>
</feature>
<dbReference type="STRING" id="240176.A8N779"/>
<evidence type="ECO:0000313" key="3">
    <source>
        <dbReference type="EMBL" id="EAU91054.1"/>
    </source>
</evidence>
<accession>A8N779</accession>
<dbReference type="InParanoid" id="A8N779"/>
<name>A8N779_COPC7</name>
<comment type="caution">
    <text evidence="3">The sequence shown here is derived from an EMBL/GenBank/DDBJ whole genome shotgun (WGS) entry which is preliminary data.</text>
</comment>
<organism evidence="3 4">
    <name type="scientific">Coprinopsis cinerea (strain Okayama-7 / 130 / ATCC MYA-4618 / FGSC 9003)</name>
    <name type="common">Inky cap fungus</name>
    <name type="synonym">Hormographiella aspergillata</name>
    <dbReference type="NCBI Taxonomy" id="240176"/>
    <lineage>
        <taxon>Eukaryota</taxon>
        <taxon>Fungi</taxon>
        <taxon>Dikarya</taxon>
        <taxon>Basidiomycota</taxon>
        <taxon>Agaricomycotina</taxon>
        <taxon>Agaricomycetes</taxon>
        <taxon>Agaricomycetidae</taxon>
        <taxon>Agaricales</taxon>
        <taxon>Agaricineae</taxon>
        <taxon>Psathyrellaceae</taxon>
        <taxon>Coprinopsis</taxon>
    </lineage>
</organism>
<reference evidence="3 4" key="1">
    <citation type="journal article" date="2010" name="Proc. Natl. Acad. Sci. U.S.A.">
        <title>Insights into evolution of multicellular fungi from the assembled chromosomes of the mushroom Coprinopsis cinerea (Coprinus cinereus).</title>
        <authorList>
            <person name="Stajich J.E."/>
            <person name="Wilke S.K."/>
            <person name="Ahren D."/>
            <person name="Au C.H."/>
            <person name="Birren B.W."/>
            <person name="Borodovsky M."/>
            <person name="Burns C."/>
            <person name="Canback B."/>
            <person name="Casselton L.A."/>
            <person name="Cheng C.K."/>
            <person name="Deng J."/>
            <person name="Dietrich F.S."/>
            <person name="Fargo D.C."/>
            <person name="Farman M.L."/>
            <person name="Gathman A.C."/>
            <person name="Goldberg J."/>
            <person name="Guigo R."/>
            <person name="Hoegger P.J."/>
            <person name="Hooker J.B."/>
            <person name="Huggins A."/>
            <person name="James T.Y."/>
            <person name="Kamada T."/>
            <person name="Kilaru S."/>
            <person name="Kodira C."/>
            <person name="Kues U."/>
            <person name="Kupfer D."/>
            <person name="Kwan H.S."/>
            <person name="Lomsadze A."/>
            <person name="Li W."/>
            <person name="Lilly W.W."/>
            <person name="Ma L.J."/>
            <person name="Mackey A.J."/>
            <person name="Manning G."/>
            <person name="Martin F."/>
            <person name="Muraguchi H."/>
            <person name="Natvig D.O."/>
            <person name="Palmerini H."/>
            <person name="Ramesh M.A."/>
            <person name="Rehmeyer C.J."/>
            <person name="Roe B.A."/>
            <person name="Shenoy N."/>
            <person name="Stanke M."/>
            <person name="Ter-Hovhannisyan V."/>
            <person name="Tunlid A."/>
            <person name="Velagapudi R."/>
            <person name="Vision T.J."/>
            <person name="Zeng Q."/>
            <person name="Zolan M.E."/>
            <person name="Pukkila P.J."/>
        </authorList>
    </citation>
    <scope>NUCLEOTIDE SEQUENCE [LARGE SCALE GENOMIC DNA]</scope>
    <source>
        <strain evidence="4">Okayama-7 / 130 / ATCC MYA-4618 / FGSC 9003</strain>
    </source>
</reference>
<feature type="compositionally biased region" description="Low complexity" evidence="2">
    <location>
        <begin position="175"/>
        <end position="189"/>
    </location>
</feature>
<dbReference type="OMA" id="AREEDHK"/>
<evidence type="ECO:0000256" key="1">
    <source>
        <dbReference type="SAM" id="Coils"/>
    </source>
</evidence>
<dbReference type="KEGG" id="cci:CC1G_03222"/>